<dbReference type="SMART" id="SM00345">
    <property type="entry name" value="HTH_GNTR"/>
    <property type="match status" value="1"/>
</dbReference>
<dbReference type="EMBL" id="CP036402">
    <property type="protein sequence ID" value="QBI20486.1"/>
    <property type="molecule type" value="Genomic_DNA"/>
</dbReference>
<dbReference type="Proteomes" id="UP000291469">
    <property type="component" value="Chromosome"/>
</dbReference>
<dbReference type="OrthoDB" id="9816161at2"/>
<accession>A0A411YHA0</accession>
<dbReference type="SMART" id="SM00895">
    <property type="entry name" value="FCD"/>
    <property type="match status" value="1"/>
</dbReference>
<dbReference type="SUPFAM" id="SSF46785">
    <property type="entry name" value="Winged helix' DNA-binding domain"/>
    <property type="match status" value="1"/>
</dbReference>
<keyword evidence="3" id="KW-0804">Transcription</keyword>
<evidence type="ECO:0000256" key="2">
    <source>
        <dbReference type="ARBA" id="ARBA00023125"/>
    </source>
</evidence>
<dbReference type="InterPro" id="IPR000524">
    <property type="entry name" value="Tscrpt_reg_HTH_GntR"/>
</dbReference>
<evidence type="ECO:0000256" key="1">
    <source>
        <dbReference type="ARBA" id="ARBA00023015"/>
    </source>
</evidence>
<dbReference type="KEGG" id="erz:ER308_13550"/>
<evidence type="ECO:0000313" key="5">
    <source>
        <dbReference type="EMBL" id="QBI20486.1"/>
    </source>
</evidence>
<dbReference type="Gene3D" id="1.20.120.530">
    <property type="entry name" value="GntR ligand-binding domain-like"/>
    <property type="match status" value="1"/>
</dbReference>
<dbReference type="PANTHER" id="PTHR43537:SF49">
    <property type="entry name" value="TRANSCRIPTIONAL REGULATORY PROTEIN"/>
    <property type="match status" value="1"/>
</dbReference>
<dbReference type="InterPro" id="IPR008920">
    <property type="entry name" value="TF_FadR/GntR_C"/>
</dbReference>
<dbReference type="InterPro" id="IPR036390">
    <property type="entry name" value="WH_DNA-bd_sf"/>
</dbReference>
<sequence length="279" mass="31091">MLGWVDGWEMLAPSGNRCHTVLQDILSASFRRDERLASRRVRPRGWQVAAGVRMSSDDALVSGLPGPPTSKTAYVLERLRAEIARGEVQPGDPLRQSDLAHRFGVSPTPVREALRLLEAEGSVSYSPHRGATVNELSHEHLGDLYELRATVEALGARLAAGRMTDEQLARARELHERTVAASSIEDRKQLGAWNRELHLLICRSGSDLVAEHSESLWRMIPTRLTLMNDPAITDEFNEQHEQLIVALEHGDGDRAEEIMREHIMSAAAHRRDIVERGAS</sequence>
<dbReference type="GO" id="GO:0003700">
    <property type="term" value="F:DNA-binding transcription factor activity"/>
    <property type="evidence" value="ECO:0007669"/>
    <property type="project" value="InterPro"/>
</dbReference>
<evidence type="ECO:0000259" key="4">
    <source>
        <dbReference type="PROSITE" id="PS50949"/>
    </source>
</evidence>
<dbReference type="Gene3D" id="1.10.10.10">
    <property type="entry name" value="Winged helix-like DNA-binding domain superfamily/Winged helix DNA-binding domain"/>
    <property type="match status" value="1"/>
</dbReference>
<evidence type="ECO:0000313" key="6">
    <source>
        <dbReference type="Proteomes" id="UP000291469"/>
    </source>
</evidence>
<feature type="domain" description="HTH gntR-type" evidence="4">
    <location>
        <begin position="69"/>
        <end position="136"/>
    </location>
</feature>
<evidence type="ECO:0000256" key="3">
    <source>
        <dbReference type="ARBA" id="ARBA00023163"/>
    </source>
</evidence>
<dbReference type="PROSITE" id="PS50949">
    <property type="entry name" value="HTH_GNTR"/>
    <property type="match status" value="1"/>
</dbReference>
<dbReference type="PANTHER" id="PTHR43537">
    <property type="entry name" value="TRANSCRIPTIONAL REGULATOR, GNTR FAMILY"/>
    <property type="match status" value="1"/>
</dbReference>
<dbReference type="Pfam" id="PF00392">
    <property type="entry name" value="GntR"/>
    <property type="match status" value="1"/>
</dbReference>
<gene>
    <name evidence="5" type="ORF">ER308_13550</name>
</gene>
<dbReference type="SUPFAM" id="SSF48008">
    <property type="entry name" value="GntR ligand-binding domain-like"/>
    <property type="match status" value="1"/>
</dbReference>
<keyword evidence="2" id="KW-0238">DNA-binding</keyword>
<name>A0A411YHA0_9ACTN</name>
<proteinExistence type="predicted"/>
<dbReference type="InterPro" id="IPR011711">
    <property type="entry name" value="GntR_C"/>
</dbReference>
<reference evidence="5 6" key="1">
    <citation type="submission" date="2019-01" db="EMBL/GenBank/DDBJ databases">
        <title>Egibacter rhizosphaerae EGI 80759T.</title>
        <authorList>
            <person name="Chen D.-D."/>
            <person name="Tian Y."/>
            <person name="Jiao J.-Y."/>
            <person name="Zhang X.-T."/>
            <person name="Zhang Y.-G."/>
            <person name="Zhang Y."/>
            <person name="Xiao M."/>
            <person name="Shu W.-S."/>
            <person name="Li W.-J."/>
        </authorList>
    </citation>
    <scope>NUCLEOTIDE SEQUENCE [LARGE SCALE GENOMIC DNA]</scope>
    <source>
        <strain evidence="5 6">EGI 80759</strain>
    </source>
</reference>
<dbReference type="AlphaFoldDB" id="A0A411YHA0"/>
<keyword evidence="6" id="KW-1185">Reference proteome</keyword>
<dbReference type="GO" id="GO:0003677">
    <property type="term" value="F:DNA binding"/>
    <property type="evidence" value="ECO:0007669"/>
    <property type="project" value="UniProtKB-KW"/>
</dbReference>
<dbReference type="Pfam" id="PF07729">
    <property type="entry name" value="FCD"/>
    <property type="match status" value="1"/>
</dbReference>
<dbReference type="CDD" id="cd07377">
    <property type="entry name" value="WHTH_GntR"/>
    <property type="match status" value="1"/>
</dbReference>
<organism evidence="5 6">
    <name type="scientific">Egibacter rhizosphaerae</name>
    <dbReference type="NCBI Taxonomy" id="1670831"/>
    <lineage>
        <taxon>Bacteria</taxon>
        <taxon>Bacillati</taxon>
        <taxon>Actinomycetota</taxon>
        <taxon>Nitriliruptoria</taxon>
        <taxon>Egibacterales</taxon>
        <taxon>Egibacteraceae</taxon>
        <taxon>Egibacter</taxon>
    </lineage>
</organism>
<keyword evidence="1" id="KW-0805">Transcription regulation</keyword>
<dbReference type="InterPro" id="IPR036388">
    <property type="entry name" value="WH-like_DNA-bd_sf"/>
</dbReference>
<protein>
    <submittedName>
        <fullName evidence="5">GntR family transcriptional regulator</fullName>
    </submittedName>
</protein>